<dbReference type="PANTHER" id="PTHR45641:SF19">
    <property type="entry name" value="NEPHROCYSTIN-3"/>
    <property type="match status" value="1"/>
</dbReference>
<feature type="repeat" description="TPR" evidence="3">
    <location>
        <begin position="494"/>
        <end position="527"/>
    </location>
</feature>
<proteinExistence type="predicted"/>
<evidence type="ECO:0000313" key="5">
    <source>
        <dbReference type="EMBL" id="GBG32666.1"/>
    </source>
</evidence>
<dbReference type="PROSITE" id="PS50005">
    <property type="entry name" value="TPR"/>
    <property type="match status" value="5"/>
</dbReference>
<feature type="signal peptide" evidence="4">
    <location>
        <begin position="1"/>
        <end position="29"/>
    </location>
</feature>
<dbReference type="EMBL" id="BEYU01000126">
    <property type="protein sequence ID" value="GBG32666.1"/>
    <property type="molecule type" value="Genomic_DNA"/>
</dbReference>
<dbReference type="SUPFAM" id="SSF48452">
    <property type="entry name" value="TPR-like"/>
    <property type="match status" value="1"/>
</dbReference>
<dbReference type="SMART" id="SM00028">
    <property type="entry name" value="TPR"/>
    <property type="match status" value="5"/>
</dbReference>
<evidence type="ECO:0000313" key="6">
    <source>
        <dbReference type="Proteomes" id="UP000241890"/>
    </source>
</evidence>
<evidence type="ECO:0000256" key="1">
    <source>
        <dbReference type="ARBA" id="ARBA00022737"/>
    </source>
</evidence>
<name>A0A2R5GP61_9STRA</name>
<dbReference type="Gene3D" id="1.25.40.10">
    <property type="entry name" value="Tetratricopeptide repeat domain"/>
    <property type="match status" value="2"/>
</dbReference>
<dbReference type="OrthoDB" id="381520at2759"/>
<dbReference type="Pfam" id="PF13181">
    <property type="entry name" value="TPR_8"/>
    <property type="match status" value="1"/>
</dbReference>
<gene>
    <name evidence="5" type="ORF">FCC1311_088912</name>
</gene>
<dbReference type="Proteomes" id="UP000241890">
    <property type="component" value="Unassembled WGS sequence"/>
</dbReference>
<dbReference type="PRINTS" id="PR00381">
    <property type="entry name" value="KINESINLIGHT"/>
</dbReference>
<organism evidence="5 6">
    <name type="scientific">Hondaea fermentalgiana</name>
    <dbReference type="NCBI Taxonomy" id="2315210"/>
    <lineage>
        <taxon>Eukaryota</taxon>
        <taxon>Sar</taxon>
        <taxon>Stramenopiles</taxon>
        <taxon>Bigyra</taxon>
        <taxon>Labyrinthulomycetes</taxon>
        <taxon>Thraustochytrida</taxon>
        <taxon>Thraustochytriidae</taxon>
        <taxon>Hondaea</taxon>
    </lineage>
</organism>
<accession>A0A2R5GP61</accession>
<reference evidence="5 6" key="1">
    <citation type="submission" date="2017-12" db="EMBL/GenBank/DDBJ databases">
        <title>Sequencing, de novo assembly and annotation of complete genome of a new Thraustochytrid species, strain FCC1311.</title>
        <authorList>
            <person name="Sedici K."/>
            <person name="Godart F."/>
            <person name="Aiese Cigliano R."/>
            <person name="Sanseverino W."/>
            <person name="Barakat M."/>
            <person name="Ortet P."/>
            <person name="Marechal E."/>
            <person name="Cagnac O."/>
            <person name="Amato A."/>
        </authorList>
    </citation>
    <scope>NUCLEOTIDE SEQUENCE [LARGE SCALE GENOMIC DNA]</scope>
</reference>
<evidence type="ECO:0000256" key="3">
    <source>
        <dbReference type="PROSITE-ProRule" id="PRU00339"/>
    </source>
</evidence>
<feature type="repeat" description="TPR" evidence="3">
    <location>
        <begin position="410"/>
        <end position="443"/>
    </location>
</feature>
<keyword evidence="2 3" id="KW-0802">TPR repeat</keyword>
<feature type="repeat" description="TPR" evidence="3">
    <location>
        <begin position="368"/>
        <end position="401"/>
    </location>
</feature>
<protein>
    <submittedName>
        <fullName evidence="5">Kinesin light chain</fullName>
    </submittedName>
</protein>
<dbReference type="InParanoid" id="A0A2R5GP61"/>
<evidence type="ECO:0000256" key="2">
    <source>
        <dbReference type="ARBA" id="ARBA00022803"/>
    </source>
</evidence>
<feature type="repeat" description="TPR" evidence="3">
    <location>
        <begin position="452"/>
        <end position="485"/>
    </location>
</feature>
<comment type="caution">
    <text evidence="5">The sequence shown here is derived from an EMBL/GenBank/DDBJ whole genome shotgun (WGS) entry which is preliminary data.</text>
</comment>
<feature type="chain" id="PRO_5015304157" evidence="4">
    <location>
        <begin position="30"/>
        <end position="565"/>
    </location>
</feature>
<dbReference type="InterPro" id="IPR019734">
    <property type="entry name" value="TPR_rpt"/>
</dbReference>
<feature type="repeat" description="TPR" evidence="3">
    <location>
        <begin position="326"/>
        <end position="359"/>
    </location>
</feature>
<dbReference type="InterPro" id="IPR011990">
    <property type="entry name" value="TPR-like_helical_dom_sf"/>
</dbReference>
<dbReference type="AlphaFoldDB" id="A0A2R5GP61"/>
<dbReference type="Pfam" id="PF13424">
    <property type="entry name" value="TPR_12"/>
    <property type="match status" value="2"/>
</dbReference>
<keyword evidence="1" id="KW-0677">Repeat</keyword>
<keyword evidence="4" id="KW-0732">Signal</keyword>
<dbReference type="PANTHER" id="PTHR45641">
    <property type="entry name" value="TETRATRICOPEPTIDE REPEAT PROTEIN (AFU_ORTHOLOGUE AFUA_6G03870)"/>
    <property type="match status" value="1"/>
</dbReference>
<sequence length="565" mass="62305">MRAARLWERLAAALALALAVASQARQARGEAARGWGDREILESPQSDRGKFNPAVACDADNDCLVAFTEKGNRIKYKFRPAGGSWSDTAKNALDNSKEQEQVQVAVYGGNKGWVLAFRDATKDTTKLHSIRVAYITKSDAKSGSKWTGSDTGVPLQISQSFKSSSANRLPSIAADNKRNVVLVWETSSASTLGDDVNIGTDKDLVSVSFTIEDGSPINESDLTEITSIFSGIETDIFQDRNPVILRSPYNERLVVGSTGTLFGGVADIFVSETKVDKMIDDAVKDIDGDFTTLNTVVNDRVREWHMQMARHAVDKARQREDGEDLANILRRAGILFKTQSSFDKALAYYKEALSIYKESLGDRHPSVADTLNSMANVYYDQGHKKKALAYYEEALSIYKESLGDRHPDVAATLHNIASVYVSQGRKKKALACYEEALSIRKEALGDRHPDVATTLNNIANVYQRQGRNEEALAYCEEALSIRKESLGDRHVLVADTLFDIAFSCDSQGRYEEALAYYEEALSIYKESLGAWHRSPSISTASAPLVTFDSRHDGREVAASRFSSTL</sequence>
<evidence type="ECO:0000256" key="4">
    <source>
        <dbReference type="SAM" id="SignalP"/>
    </source>
</evidence>
<keyword evidence="6" id="KW-1185">Reference proteome</keyword>